<dbReference type="Gene3D" id="3.40.50.150">
    <property type="entry name" value="Vaccinia Virus protein VP39"/>
    <property type="match status" value="1"/>
</dbReference>
<keyword evidence="4" id="KW-0949">S-adenosyl-L-methionine</keyword>
<keyword evidence="7" id="KW-1185">Reference proteome</keyword>
<dbReference type="InterPro" id="IPR002052">
    <property type="entry name" value="DNA_methylase_N6_adenine_CS"/>
</dbReference>
<evidence type="ECO:0000313" key="7">
    <source>
        <dbReference type="Proteomes" id="UP000267246"/>
    </source>
</evidence>
<evidence type="ECO:0000256" key="2">
    <source>
        <dbReference type="ARBA" id="ARBA00022603"/>
    </source>
</evidence>
<dbReference type="REBASE" id="415885">
    <property type="entry name" value="M.Msu29870ORF70P"/>
</dbReference>
<dbReference type="InterPro" id="IPR002941">
    <property type="entry name" value="DNA_methylase_N4/N6"/>
</dbReference>
<dbReference type="AlphaFoldDB" id="A0A3M0A301"/>
<comment type="caution">
    <text evidence="6">The sequence shown here is derived from an EMBL/GenBank/DDBJ whole genome shotgun (WGS) entry which is preliminary data.</text>
</comment>
<gene>
    <name evidence="6" type="ORF">JN00_0070</name>
</gene>
<evidence type="ECO:0000259" key="5">
    <source>
        <dbReference type="Pfam" id="PF01555"/>
    </source>
</evidence>
<protein>
    <submittedName>
        <fullName evidence="6">Adenine-specific DNA-methyltransferase</fullName>
    </submittedName>
</protein>
<feature type="domain" description="DNA methylase N-4/N-6" evidence="5">
    <location>
        <begin position="126"/>
        <end position="430"/>
    </location>
</feature>
<dbReference type="GO" id="GO:0008170">
    <property type="term" value="F:N-methyltransferase activity"/>
    <property type="evidence" value="ECO:0007669"/>
    <property type="project" value="InterPro"/>
</dbReference>
<dbReference type="SMR" id="A0A3M0A301"/>
<sequence>MLKDLQSYLKDIDEMSKTSLNQDQKDLIKKILNQTDEKDLDNVFQLLIQRVKLGFTFDAAPSVDSTQVALLKKNEKLSFRGETINQNDNVLIIGENYDVLKNLIVIERLKDKSSTHCGGGGTNYFDVIYIDPPYNTEAAKGDGNNLSEKDEVKASKFIYRDKFSRTGWLNMMNERLRMARQLLAEEGVIFVSIDDTEQAYLKILMDEIFGEENFGATLSRITKKGGGRFGNSNLQKDIDYIHVYFKNFSKVFKFKKIKNDWDDYKYEDNRGKYTLKHPLDGGAGNPSYTFDVIYNGETFKPRKGKTWSFSKKRIDWLLKNDFISKNAKSILYVKNYKDFEIVQSDDKYSIVGKENGVDWSSSRLMENIYSNSYGKIDIEQIFKQSNFEYPKPVNLIKQLIACCPNKNARILDFFAGSGTTGHAVLELNREDGGNRIFTLVTNNENNIAKKVCYERLYRINNGIGTKKENDFDWIKKNKPYKQNLTVFDIEYYNTKIFESEASKVRKDFVQELIDFGIHDAEKWATQQPRDVLINLNTLKPIKVEGE</sequence>
<dbReference type="GO" id="GO:0003677">
    <property type="term" value="F:DNA binding"/>
    <property type="evidence" value="ECO:0007669"/>
    <property type="project" value="InterPro"/>
</dbReference>
<dbReference type="InterPro" id="IPR002295">
    <property type="entry name" value="N4/N6-MTase_EcoPI_Mod-like"/>
</dbReference>
<keyword evidence="3 6" id="KW-0808">Transferase</keyword>
<dbReference type="PRINTS" id="PR00506">
    <property type="entry name" value="D21N6MTFRASE"/>
</dbReference>
<dbReference type="SUPFAM" id="SSF53335">
    <property type="entry name" value="S-adenosyl-L-methionine-dependent methyltransferases"/>
    <property type="match status" value="1"/>
</dbReference>
<accession>A0A3M0A301</accession>
<name>A0A3M0A301_9BACT</name>
<dbReference type="Proteomes" id="UP000267246">
    <property type="component" value="Unassembled WGS sequence"/>
</dbReference>
<dbReference type="InterPro" id="IPR029063">
    <property type="entry name" value="SAM-dependent_MTases_sf"/>
</dbReference>
<comment type="similarity">
    <text evidence="1">Belongs to the N(4)/N(6)-methyltransferase family.</text>
</comment>
<dbReference type="GO" id="GO:0032259">
    <property type="term" value="P:methylation"/>
    <property type="evidence" value="ECO:0007669"/>
    <property type="project" value="UniProtKB-KW"/>
</dbReference>
<dbReference type="Pfam" id="PF01555">
    <property type="entry name" value="N6_N4_Mtase"/>
    <property type="match status" value="1"/>
</dbReference>
<evidence type="ECO:0000256" key="1">
    <source>
        <dbReference type="ARBA" id="ARBA00006594"/>
    </source>
</evidence>
<evidence type="ECO:0000256" key="3">
    <source>
        <dbReference type="ARBA" id="ARBA00022679"/>
    </source>
</evidence>
<evidence type="ECO:0000313" key="6">
    <source>
        <dbReference type="EMBL" id="RMA79026.1"/>
    </source>
</evidence>
<reference evidence="6 7" key="1">
    <citation type="submission" date="2018-10" db="EMBL/GenBank/DDBJ databases">
        <title>Genomic Encyclopedia of Archaeal and Bacterial Type Strains, Phase II (KMG-II): from individual species to whole genera.</title>
        <authorList>
            <person name="Goeker M."/>
        </authorList>
    </citation>
    <scope>NUCLEOTIDE SEQUENCE [LARGE SCALE GENOMIC DNA]</scope>
    <source>
        <strain evidence="6 7">ATCC 29870</strain>
    </source>
</reference>
<dbReference type="EMBL" id="REFI01000005">
    <property type="protein sequence ID" value="RMA79026.1"/>
    <property type="molecule type" value="Genomic_DNA"/>
</dbReference>
<organism evidence="6 7">
    <name type="scientific">Metamycoplasma subdolum</name>
    <dbReference type="NCBI Taxonomy" id="92407"/>
    <lineage>
        <taxon>Bacteria</taxon>
        <taxon>Bacillati</taxon>
        <taxon>Mycoplasmatota</taxon>
        <taxon>Mycoplasmoidales</taxon>
        <taxon>Metamycoplasmataceae</taxon>
        <taxon>Metamycoplasma</taxon>
    </lineage>
</organism>
<evidence type="ECO:0000256" key="4">
    <source>
        <dbReference type="ARBA" id="ARBA00022691"/>
    </source>
</evidence>
<proteinExistence type="inferred from homology"/>
<dbReference type="PROSITE" id="PS00092">
    <property type="entry name" value="N6_MTASE"/>
    <property type="match status" value="1"/>
</dbReference>
<keyword evidence="2 6" id="KW-0489">Methyltransferase</keyword>